<feature type="region of interest" description="Disordered" evidence="1">
    <location>
        <begin position="38"/>
        <end position="63"/>
    </location>
</feature>
<reference evidence="2 3" key="1">
    <citation type="submission" date="2024-01" db="EMBL/GenBank/DDBJ databases">
        <authorList>
            <person name="Allen C."/>
            <person name="Tagirdzhanova G."/>
        </authorList>
    </citation>
    <scope>NUCLEOTIDE SEQUENCE [LARGE SCALE GENOMIC DNA]</scope>
</reference>
<evidence type="ECO:0000313" key="3">
    <source>
        <dbReference type="Proteomes" id="UP001642482"/>
    </source>
</evidence>
<feature type="non-terminal residue" evidence="2">
    <location>
        <position position="1"/>
    </location>
</feature>
<gene>
    <name evidence="2" type="ORF">SEUCBS140593_010784</name>
</gene>
<sequence length="63" mass="7128">FQVTEAFRHVDEQKDSLALQDRLQKRDEFKADAIDATMADAGTGNPTLDHDNDSETVDFESDR</sequence>
<proteinExistence type="predicted"/>
<feature type="compositionally biased region" description="Acidic residues" evidence="1">
    <location>
        <begin position="54"/>
        <end position="63"/>
    </location>
</feature>
<keyword evidence="3" id="KW-1185">Reference proteome</keyword>
<protein>
    <submittedName>
        <fullName evidence="2">Uncharacterized protein</fullName>
    </submittedName>
</protein>
<comment type="caution">
    <text evidence="2">The sequence shown here is derived from an EMBL/GenBank/DDBJ whole genome shotgun (WGS) entry which is preliminary data.</text>
</comment>
<organism evidence="2 3">
    <name type="scientific">Sporothrix eucalyptigena</name>
    <dbReference type="NCBI Taxonomy" id="1812306"/>
    <lineage>
        <taxon>Eukaryota</taxon>
        <taxon>Fungi</taxon>
        <taxon>Dikarya</taxon>
        <taxon>Ascomycota</taxon>
        <taxon>Pezizomycotina</taxon>
        <taxon>Sordariomycetes</taxon>
        <taxon>Sordariomycetidae</taxon>
        <taxon>Ophiostomatales</taxon>
        <taxon>Ophiostomataceae</taxon>
        <taxon>Sporothrix</taxon>
    </lineage>
</organism>
<dbReference type="EMBL" id="CAWUHD010000269">
    <property type="protein sequence ID" value="CAK7238533.1"/>
    <property type="molecule type" value="Genomic_DNA"/>
</dbReference>
<accession>A0ABP0D3A1</accession>
<name>A0ABP0D3A1_9PEZI</name>
<dbReference type="Proteomes" id="UP001642482">
    <property type="component" value="Unassembled WGS sequence"/>
</dbReference>
<evidence type="ECO:0000313" key="2">
    <source>
        <dbReference type="EMBL" id="CAK7238533.1"/>
    </source>
</evidence>
<evidence type="ECO:0000256" key="1">
    <source>
        <dbReference type="SAM" id="MobiDB-lite"/>
    </source>
</evidence>